<evidence type="ECO:0000259" key="11">
    <source>
        <dbReference type="Pfam" id="PF07884"/>
    </source>
</evidence>
<evidence type="ECO:0000256" key="9">
    <source>
        <dbReference type="ARBA" id="ARBA00023284"/>
    </source>
</evidence>
<dbReference type="GO" id="GO:0016020">
    <property type="term" value="C:membrane"/>
    <property type="evidence" value="ECO:0007669"/>
    <property type="project" value="UniProtKB-SubCell"/>
</dbReference>
<evidence type="ECO:0000256" key="10">
    <source>
        <dbReference type="SAM" id="Phobius"/>
    </source>
</evidence>
<organism evidence="12 13">
    <name type="scientific">Nitrospira tepida</name>
    <dbReference type="NCBI Taxonomy" id="2973512"/>
    <lineage>
        <taxon>Bacteria</taxon>
        <taxon>Pseudomonadati</taxon>
        <taxon>Nitrospirota</taxon>
        <taxon>Nitrospiria</taxon>
        <taxon>Nitrospirales</taxon>
        <taxon>Nitrospiraceae</taxon>
        <taxon>Nitrospira</taxon>
    </lineage>
</organism>
<gene>
    <name evidence="12" type="ORF">DNFV4_03264</name>
</gene>
<feature type="domain" description="Vitamin K epoxide reductase" evidence="11">
    <location>
        <begin position="22"/>
        <end position="146"/>
    </location>
</feature>
<dbReference type="Proteomes" id="UP001179121">
    <property type="component" value="Chromosome"/>
</dbReference>
<keyword evidence="5 10" id="KW-1133">Transmembrane helix</keyword>
<accession>A0AA86N1B7</accession>
<reference evidence="12" key="1">
    <citation type="submission" date="2022-10" db="EMBL/GenBank/DDBJ databases">
        <authorList>
            <person name="Koch H."/>
        </authorList>
    </citation>
    <scope>NUCLEOTIDE SEQUENCE</scope>
    <source>
        <strain evidence="12">DNF</strain>
    </source>
</reference>
<keyword evidence="9" id="KW-0676">Redox-active center</keyword>
<evidence type="ECO:0000256" key="6">
    <source>
        <dbReference type="ARBA" id="ARBA00023002"/>
    </source>
</evidence>
<evidence type="ECO:0000256" key="2">
    <source>
        <dbReference type="ARBA" id="ARBA00006214"/>
    </source>
</evidence>
<name>A0AA86N1B7_9BACT</name>
<keyword evidence="6" id="KW-0560">Oxidoreductase</keyword>
<evidence type="ECO:0000313" key="13">
    <source>
        <dbReference type="Proteomes" id="UP001179121"/>
    </source>
</evidence>
<evidence type="ECO:0000313" key="12">
    <source>
        <dbReference type="EMBL" id="CAI4032834.1"/>
    </source>
</evidence>
<dbReference type="CDD" id="cd12919">
    <property type="entry name" value="VKOR_2"/>
    <property type="match status" value="1"/>
</dbReference>
<comment type="similarity">
    <text evidence="2">Belongs to the VKOR family.</text>
</comment>
<feature type="transmembrane region" description="Helical" evidence="10">
    <location>
        <begin position="103"/>
        <end position="122"/>
    </location>
</feature>
<dbReference type="GO" id="GO:0048038">
    <property type="term" value="F:quinone binding"/>
    <property type="evidence" value="ECO:0007669"/>
    <property type="project" value="UniProtKB-KW"/>
</dbReference>
<sequence length="186" mass="20311">MTDPPHPPGWTYNPSSWGERLWLIGVALLGLAISAYLAGYQLNLVDDVWEPFFGSGSREVLHSFLSQLLPIPDAALGAFAYALDAVTGAIGGTRRWRTMPWMVLLFGFAVGPLGIVSVLLVIAQPVLLEAWCTLCLASAIISVVMIGPAMDEVLASLQFLRRAHDQNIPLWRAFWKGDDRTAVVHA</sequence>
<dbReference type="GO" id="GO:0016491">
    <property type="term" value="F:oxidoreductase activity"/>
    <property type="evidence" value="ECO:0007669"/>
    <property type="project" value="UniProtKB-KW"/>
</dbReference>
<evidence type="ECO:0000256" key="4">
    <source>
        <dbReference type="ARBA" id="ARBA00022719"/>
    </source>
</evidence>
<dbReference type="AlphaFoldDB" id="A0AA86N1B7"/>
<protein>
    <recommendedName>
        <fullName evidence="11">Vitamin K epoxide reductase domain-containing protein</fullName>
    </recommendedName>
</protein>
<keyword evidence="4" id="KW-0874">Quinone</keyword>
<evidence type="ECO:0000256" key="1">
    <source>
        <dbReference type="ARBA" id="ARBA00004141"/>
    </source>
</evidence>
<dbReference type="EMBL" id="OX365700">
    <property type="protein sequence ID" value="CAI4032834.1"/>
    <property type="molecule type" value="Genomic_DNA"/>
</dbReference>
<comment type="subcellular location">
    <subcellularLocation>
        <location evidence="1">Membrane</location>
        <topology evidence="1">Multi-pass membrane protein</topology>
    </subcellularLocation>
</comment>
<evidence type="ECO:0000256" key="3">
    <source>
        <dbReference type="ARBA" id="ARBA00022692"/>
    </source>
</evidence>
<proteinExistence type="inferred from homology"/>
<keyword evidence="13" id="KW-1185">Reference proteome</keyword>
<evidence type="ECO:0000256" key="8">
    <source>
        <dbReference type="ARBA" id="ARBA00023157"/>
    </source>
</evidence>
<keyword evidence="8" id="KW-1015">Disulfide bond</keyword>
<dbReference type="RefSeq" id="WP_289269542.1">
    <property type="nucleotide sequence ID" value="NZ_OX365700.1"/>
</dbReference>
<dbReference type="InterPro" id="IPR038354">
    <property type="entry name" value="VKOR_sf"/>
</dbReference>
<dbReference type="Gene3D" id="1.20.1440.130">
    <property type="entry name" value="VKOR domain"/>
    <property type="match status" value="1"/>
</dbReference>
<evidence type="ECO:0000256" key="5">
    <source>
        <dbReference type="ARBA" id="ARBA00022989"/>
    </source>
</evidence>
<dbReference type="KEGG" id="nti:DNFV4_03264"/>
<feature type="transmembrane region" description="Helical" evidence="10">
    <location>
        <begin position="21"/>
        <end position="40"/>
    </location>
</feature>
<dbReference type="InterPro" id="IPR012932">
    <property type="entry name" value="VKOR"/>
</dbReference>
<dbReference type="Pfam" id="PF07884">
    <property type="entry name" value="VKOR"/>
    <property type="match status" value="1"/>
</dbReference>
<evidence type="ECO:0000256" key="7">
    <source>
        <dbReference type="ARBA" id="ARBA00023136"/>
    </source>
</evidence>
<feature type="transmembrane region" description="Helical" evidence="10">
    <location>
        <begin position="128"/>
        <end position="150"/>
    </location>
</feature>
<keyword evidence="3 10" id="KW-0812">Transmembrane</keyword>
<keyword evidence="7 10" id="KW-0472">Membrane</keyword>